<dbReference type="EMBL" id="JAUEPR010000056">
    <property type="protein sequence ID" value="KAK0470993.1"/>
    <property type="molecule type" value="Genomic_DNA"/>
</dbReference>
<dbReference type="Proteomes" id="UP001175227">
    <property type="component" value="Unassembled WGS sequence"/>
</dbReference>
<organism evidence="1 2">
    <name type="scientific">Armillaria novae-zelandiae</name>
    <dbReference type="NCBI Taxonomy" id="153914"/>
    <lineage>
        <taxon>Eukaryota</taxon>
        <taxon>Fungi</taxon>
        <taxon>Dikarya</taxon>
        <taxon>Basidiomycota</taxon>
        <taxon>Agaricomycotina</taxon>
        <taxon>Agaricomycetes</taxon>
        <taxon>Agaricomycetidae</taxon>
        <taxon>Agaricales</taxon>
        <taxon>Marasmiineae</taxon>
        <taxon>Physalacriaceae</taxon>
        <taxon>Armillaria</taxon>
    </lineage>
</organism>
<proteinExistence type="predicted"/>
<comment type="caution">
    <text evidence="1">The sequence shown here is derived from an EMBL/GenBank/DDBJ whole genome shotgun (WGS) entry which is preliminary data.</text>
</comment>
<protein>
    <submittedName>
        <fullName evidence="1">Uncharacterized protein</fullName>
    </submittedName>
</protein>
<reference evidence="1" key="1">
    <citation type="submission" date="2023-06" db="EMBL/GenBank/DDBJ databases">
        <authorList>
            <consortium name="Lawrence Berkeley National Laboratory"/>
            <person name="Ahrendt S."/>
            <person name="Sahu N."/>
            <person name="Indic B."/>
            <person name="Wong-Bajracharya J."/>
            <person name="Merenyi Z."/>
            <person name="Ke H.-M."/>
            <person name="Monk M."/>
            <person name="Kocsube S."/>
            <person name="Drula E."/>
            <person name="Lipzen A."/>
            <person name="Balint B."/>
            <person name="Henrissat B."/>
            <person name="Andreopoulos B."/>
            <person name="Martin F.M."/>
            <person name="Harder C.B."/>
            <person name="Rigling D."/>
            <person name="Ford K.L."/>
            <person name="Foster G.D."/>
            <person name="Pangilinan J."/>
            <person name="Papanicolaou A."/>
            <person name="Barry K."/>
            <person name="LaButti K."/>
            <person name="Viragh M."/>
            <person name="Koriabine M."/>
            <person name="Yan M."/>
            <person name="Riley R."/>
            <person name="Champramary S."/>
            <person name="Plett K.L."/>
            <person name="Tsai I.J."/>
            <person name="Slot J."/>
            <person name="Sipos G."/>
            <person name="Plett J."/>
            <person name="Nagy L.G."/>
            <person name="Grigoriev I.V."/>
        </authorList>
    </citation>
    <scope>NUCLEOTIDE SEQUENCE</scope>
    <source>
        <strain evidence="1">ICMP 16352</strain>
    </source>
</reference>
<name>A0AA39NT51_9AGAR</name>
<gene>
    <name evidence="1" type="ORF">IW261DRAFT_1572512</name>
</gene>
<evidence type="ECO:0000313" key="1">
    <source>
        <dbReference type="EMBL" id="KAK0470993.1"/>
    </source>
</evidence>
<keyword evidence="2" id="KW-1185">Reference proteome</keyword>
<dbReference type="AlphaFoldDB" id="A0AA39NT51"/>
<accession>A0AA39NT51</accession>
<sequence>MSTEASNVIRAFICATNAFAAQPVFRRLIVAIIGDLCINQVITETDVYAMTDNGKLVYTPNASTIISLCHITSLFTQLLAHTTHHTPFGTITCPLEIPRAQASELKLDSEDALSLVELHQHANDLVHLYNASRDEVLRELREFLEELSIRFAWLKERIENSASLGFESTINWGAWFGWSWLQFLLLTHYSSEDGYALSTYVAPMNAIVPYDPRMPAFDIDLSATQSSFELADSISNATTRSYGYTINNED</sequence>
<evidence type="ECO:0000313" key="2">
    <source>
        <dbReference type="Proteomes" id="UP001175227"/>
    </source>
</evidence>